<comment type="caution">
    <text evidence="2">The sequence shown here is derived from an EMBL/GenBank/DDBJ whole genome shotgun (WGS) entry which is preliminary data.</text>
</comment>
<feature type="compositionally biased region" description="Polar residues" evidence="1">
    <location>
        <begin position="14"/>
        <end position="23"/>
    </location>
</feature>
<organism evidence="2 3">
    <name type="scientific">Gemelliphila palaticanis</name>
    <dbReference type="NCBI Taxonomy" id="81950"/>
    <lineage>
        <taxon>Bacteria</taxon>
        <taxon>Bacillati</taxon>
        <taxon>Bacillota</taxon>
        <taxon>Bacilli</taxon>
        <taxon>Bacillales</taxon>
        <taxon>Gemellaceae</taxon>
        <taxon>Gemelliphila</taxon>
    </lineage>
</organism>
<feature type="compositionally biased region" description="Basic and acidic residues" evidence="1">
    <location>
        <begin position="1"/>
        <end position="12"/>
    </location>
</feature>
<feature type="non-terminal residue" evidence="2">
    <location>
        <position position="1"/>
    </location>
</feature>
<gene>
    <name evidence="2" type="ORF">HZY85_08985</name>
</gene>
<name>A0ABX2T3Y6_9BACL</name>
<evidence type="ECO:0000313" key="3">
    <source>
        <dbReference type="Proteomes" id="UP000531840"/>
    </source>
</evidence>
<accession>A0ABX2T3Y6</accession>
<dbReference type="EMBL" id="JACBYF010000193">
    <property type="protein sequence ID" value="NYS48297.1"/>
    <property type="molecule type" value="Genomic_DNA"/>
</dbReference>
<dbReference type="Proteomes" id="UP000531840">
    <property type="component" value="Unassembled WGS sequence"/>
</dbReference>
<dbReference type="Gene3D" id="2.20.230.10">
    <property type="entry name" value="Resuscitation-promoting factor rpfb"/>
    <property type="match status" value="1"/>
</dbReference>
<protein>
    <recommendedName>
        <fullName evidence="4">G5 domain-containing protein</fullName>
    </recommendedName>
</protein>
<reference evidence="2 3" key="1">
    <citation type="submission" date="2020-07" db="EMBL/GenBank/DDBJ databases">
        <title>MOT database genomes.</title>
        <authorList>
            <person name="Joseph S."/>
            <person name="Aduse-Opoku J."/>
            <person name="Hashim A."/>
            <person name="Wade W."/>
            <person name="Curtis M."/>
        </authorList>
    </citation>
    <scope>NUCLEOTIDE SEQUENCE [LARGE SCALE GENOMIC DNA]</scope>
    <source>
        <strain evidence="2 3">CIP 106318</strain>
    </source>
</reference>
<evidence type="ECO:0000313" key="2">
    <source>
        <dbReference type="EMBL" id="NYS48297.1"/>
    </source>
</evidence>
<feature type="non-terminal residue" evidence="2">
    <location>
        <position position="105"/>
    </location>
</feature>
<proteinExistence type="predicted"/>
<dbReference type="RefSeq" id="WP_218926426.1">
    <property type="nucleotide sequence ID" value="NZ_JACBYF010000193.1"/>
</dbReference>
<evidence type="ECO:0000256" key="1">
    <source>
        <dbReference type="SAM" id="MobiDB-lite"/>
    </source>
</evidence>
<feature type="compositionally biased region" description="Low complexity" evidence="1">
    <location>
        <begin position="81"/>
        <end position="105"/>
    </location>
</feature>
<keyword evidence="3" id="KW-1185">Reference proteome</keyword>
<sequence length="105" mass="11406">PEGQEKEVDAGRSKVTTTTTTYNLDPKTGIVTPNDPQVEVEEGSPRIVEKGTQPKVERNEEPPTVTYVSNPNLPEGSENETYPGEPKVTTTTTTYEVDPDTGNVT</sequence>
<evidence type="ECO:0008006" key="4">
    <source>
        <dbReference type="Google" id="ProtNLM"/>
    </source>
</evidence>
<feature type="region of interest" description="Disordered" evidence="1">
    <location>
        <begin position="1"/>
        <end position="105"/>
    </location>
</feature>